<keyword evidence="2" id="KW-1185">Reference proteome</keyword>
<reference evidence="2" key="1">
    <citation type="journal article" date="2015" name="Nat. Genet.">
        <title>The genome and transcriptome of the zoonotic hookworm Ancylostoma ceylanicum identify infection-specific gene families.</title>
        <authorList>
            <person name="Schwarz E.M."/>
            <person name="Hu Y."/>
            <person name="Antoshechkin I."/>
            <person name="Miller M.M."/>
            <person name="Sternberg P.W."/>
            <person name="Aroian R.V."/>
        </authorList>
    </citation>
    <scope>NUCLEOTIDE SEQUENCE</scope>
    <source>
        <strain evidence="2">HY135</strain>
    </source>
</reference>
<evidence type="ECO:0000313" key="2">
    <source>
        <dbReference type="Proteomes" id="UP000024635"/>
    </source>
</evidence>
<evidence type="ECO:0000313" key="1">
    <source>
        <dbReference type="EMBL" id="EYC35988.1"/>
    </source>
</evidence>
<dbReference type="EMBL" id="JARK01000549">
    <property type="protein sequence ID" value="EYC35988.1"/>
    <property type="molecule type" value="Genomic_DNA"/>
</dbReference>
<dbReference type="AlphaFoldDB" id="A0A016WAF1"/>
<sequence>MPIDCHTALIIIPLSSGAYPFTFSVWRPPVIVATTAGCRGDRHDCWRNLGILKATRIIYFSLLCSSISYLSTVVRRQQCA</sequence>
<name>A0A016WAF1_9BILA</name>
<comment type="caution">
    <text evidence="1">The sequence shown here is derived from an EMBL/GenBank/DDBJ whole genome shotgun (WGS) entry which is preliminary data.</text>
</comment>
<proteinExistence type="predicted"/>
<accession>A0A016WAF1</accession>
<gene>
    <name evidence="1" type="primary">Acey_s0949.g3176</name>
    <name evidence="1" type="ORF">Y032_0949g3176</name>
</gene>
<protein>
    <submittedName>
        <fullName evidence="1">Uncharacterized protein</fullName>
    </submittedName>
</protein>
<dbReference type="Proteomes" id="UP000024635">
    <property type="component" value="Unassembled WGS sequence"/>
</dbReference>
<organism evidence="1 2">
    <name type="scientific">Ancylostoma ceylanicum</name>
    <dbReference type="NCBI Taxonomy" id="53326"/>
    <lineage>
        <taxon>Eukaryota</taxon>
        <taxon>Metazoa</taxon>
        <taxon>Ecdysozoa</taxon>
        <taxon>Nematoda</taxon>
        <taxon>Chromadorea</taxon>
        <taxon>Rhabditida</taxon>
        <taxon>Rhabditina</taxon>
        <taxon>Rhabditomorpha</taxon>
        <taxon>Strongyloidea</taxon>
        <taxon>Ancylostomatidae</taxon>
        <taxon>Ancylostomatinae</taxon>
        <taxon>Ancylostoma</taxon>
    </lineage>
</organism>